<feature type="signal peptide" evidence="1">
    <location>
        <begin position="1"/>
        <end position="21"/>
    </location>
</feature>
<dbReference type="OrthoDB" id="9775889at2"/>
<gene>
    <name evidence="3" type="ORF">GT003_03425</name>
</gene>
<name>A0A7X5BV49_9BACL</name>
<comment type="caution">
    <text evidence="3">The sequence shown here is derived from an EMBL/GenBank/DDBJ whole genome shotgun (WGS) entry which is preliminary data.</text>
</comment>
<sequence length="638" mass="69745">MKWNSVIAVSLALQAGLTTFAASDANAASDSTKNYRVYQNEKALREFTTSAGAITYAKSFSYSHVEKITGRQWVWDNFPRYKVYEYGISSPGREFTTLAEAKRYAAGKRFAQIRDLEAPGFIEAEFPNFRLYQGDKTSDSWSFATLAEAKKAAKSFANSHIMDLAANQWVWDNLTVAQENAQRAAAPKYSVAKDGEPVVTKTYGFLLDAIRASASHPGSTVVNTSTNQVVHRNEPSYTVIQSGPVLGSYTSIYSAIAYAKTLSGSTVLKDGVPWWTNMPYLSVFQGNKLLKNFHALKSAVPYAAQYRDSIVVTADSRTVWDNTKQLLYLAWNGSSRTQTVLEQIGQTQGLDIDSPSWFELAAADGSITDASDASLVDSLRSSGIKLTPLVSNQFDSKLTSAFLRDAAAKTRFITKLVAKLSALNVEGVNVDFEGLAGGDRALYTAFIRSLASAAHQAGLTVSVDLPRGDVAWDAKTAYDQAALAGIVDMIMIMAYDQHWQGSDEAGSVAELAWTEEGVKQFLAYGVPRAKLMLGVPFYVREWRIDASGKLAGSQAILMKSIAELIQTTGASGTYDAASGQVKYRYNGADGYTHVFWAETPATMKARISIAQKYDLAGVAAWRLGYEQSDLWSMLLRQK</sequence>
<evidence type="ECO:0000313" key="3">
    <source>
        <dbReference type="EMBL" id="NBC68043.1"/>
    </source>
</evidence>
<dbReference type="InterPro" id="IPR017853">
    <property type="entry name" value="GH"/>
</dbReference>
<dbReference type="InterPro" id="IPR001223">
    <property type="entry name" value="Glyco_hydro18_cat"/>
</dbReference>
<proteinExistence type="predicted"/>
<evidence type="ECO:0000313" key="4">
    <source>
        <dbReference type="Proteomes" id="UP000558113"/>
    </source>
</evidence>
<dbReference type="InterPro" id="IPR029070">
    <property type="entry name" value="Chitinase_insertion_sf"/>
</dbReference>
<feature type="domain" description="GH18" evidence="2">
    <location>
        <begin position="314"/>
        <end position="638"/>
    </location>
</feature>
<dbReference type="PANTHER" id="PTHR46066">
    <property type="entry name" value="CHITINASE DOMAIN-CONTAINING PROTEIN 1 FAMILY MEMBER"/>
    <property type="match status" value="1"/>
</dbReference>
<dbReference type="PANTHER" id="PTHR46066:SF2">
    <property type="entry name" value="CHITINASE DOMAIN-CONTAINING PROTEIN 1"/>
    <property type="match status" value="1"/>
</dbReference>
<keyword evidence="3" id="KW-0378">Hydrolase</keyword>
<dbReference type="InterPro" id="IPR011583">
    <property type="entry name" value="Chitinase_II/V-like_cat"/>
</dbReference>
<keyword evidence="1" id="KW-0732">Signal</keyword>
<organism evidence="3 4">
    <name type="scientific">Paenibacillus sacheonensis</name>
    <dbReference type="NCBI Taxonomy" id="742054"/>
    <lineage>
        <taxon>Bacteria</taxon>
        <taxon>Bacillati</taxon>
        <taxon>Bacillota</taxon>
        <taxon>Bacilli</taxon>
        <taxon>Bacillales</taxon>
        <taxon>Paenibacillaceae</taxon>
        <taxon>Paenibacillus</taxon>
    </lineage>
</organism>
<dbReference type="GO" id="GO:0016787">
    <property type="term" value="F:hydrolase activity"/>
    <property type="evidence" value="ECO:0007669"/>
    <property type="project" value="UniProtKB-KW"/>
</dbReference>
<protein>
    <submittedName>
        <fullName evidence="3">Glycoside hydrolase</fullName>
    </submittedName>
</protein>
<dbReference type="Proteomes" id="UP000558113">
    <property type="component" value="Unassembled WGS sequence"/>
</dbReference>
<keyword evidence="4" id="KW-1185">Reference proteome</keyword>
<dbReference type="AlphaFoldDB" id="A0A7X5BV49"/>
<reference evidence="3 4" key="1">
    <citation type="submission" date="2020-01" db="EMBL/GenBank/DDBJ databases">
        <title>Paenibacillus soybeanensis sp. nov. isolated from the nodules of soybean (Glycine max(L.) Merr).</title>
        <authorList>
            <person name="Wang H."/>
        </authorList>
    </citation>
    <scope>NUCLEOTIDE SEQUENCE [LARGE SCALE GENOMIC DNA]</scope>
    <source>
        <strain evidence="3 4">DSM 23054</strain>
    </source>
</reference>
<dbReference type="GO" id="GO:0008061">
    <property type="term" value="F:chitin binding"/>
    <property type="evidence" value="ECO:0007669"/>
    <property type="project" value="InterPro"/>
</dbReference>
<dbReference type="Pfam" id="PF00704">
    <property type="entry name" value="Glyco_hydro_18"/>
    <property type="match status" value="1"/>
</dbReference>
<dbReference type="GO" id="GO:0005975">
    <property type="term" value="P:carbohydrate metabolic process"/>
    <property type="evidence" value="ECO:0007669"/>
    <property type="project" value="InterPro"/>
</dbReference>
<evidence type="ECO:0000259" key="2">
    <source>
        <dbReference type="PROSITE" id="PS51910"/>
    </source>
</evidence>
<dbReference type="SUPFAM" id="SSF51445">
    <property type="entry name" value="(Trans)glycosidases"/>
    <property type="match status" value="1"/>
</dbReference>
<evidence type="ECO:0000256" key="1">
    <source>
        <dbReference type="SAM" id="SignalP"/>
    </source>
</evidence>
<accession>A0A7X5BV49</accession>
<dbReference type="PROSITE" id="PS51910">
    <property type="entry name" value="GH18_2"/>
    <property type="match status" value="1"/>
</dbReference>
<dbReference type="Gene3D" id="3.10.50.10">
    <property type="match status" value="1"/>
</dbReference>
<dbReference type="Gene3D" id="3.20.20.80">
    <property type="entry name" value="Glycosidases"/>
    <property type="match status" value="1"/>
</dbReference>
<dbReference type="EMBL" id="JAAAMU010000002">
    <property type="protein sequence ID" value="NBC68043.1"/>
    <property type="molecule type" value="Genomic_DNA"/>
</dbReference>
<feature type="chain" id="PRO_5039020498" evidence="1">
    <location>
        <begin position="22"/>
        <end position="638"/>
    </location>
</feature>
<dbReference type="SMART" id="SM00636">
    <property type="entry name" value="Glyco_18"/>
    <property type="match status" value="1"/>
</dbReference>